<protein>
    <submittedName>
        <fullName evidence="2">Uncharacterized protein</fullName>
    </submittedName>
</protein>
<evidence type="ECO:0000313" key="3">
    <source>
        <dbReference type="Proteomes" id="UP000887116"/>
    </source>
</evidence>
<organism evidence="2 3">
    <name type="scientific">Trichonephila clavata</name>
    <name type="common">Joro spider</name>
    <name type="synonym">Nephila clavata</name>
    <dbReference type="NCBI Taxonomy" id="2740835"/>
    <lineage>
        <taxon>Eukaryota</taxon>
        <taxon>Metazoa</taxon>
        <taxon>Ecdysozoa</taxon>
        <taxon>Arthropoda</taxon>
        <taxon>Chelicerata</taxon>
        <taxon>Arachnida</taxon>
        <taxon>Araneae</taxon>
        <taxon>Araneomorphae</taxon>
        <taxon>Entelegynae</taxon>
        <taxon>Araneoidea</taxon>
        <taxon>Nephilidae</taxon>
        <taxon>Trichonephila</taxon>
    </lineage>
</organism>
<dbReference type="AlphaFoldDB" id="A0A8X6KFN9"/>
<dbReference type="Proteomes" id="UP000887116">
    <property type="component" value="Unassembled WGS sequence"/>
</dbReference>
<accession>A0A8X6KFN9</accession>
<comment type="caution">
    <text evidence="2">The sequence shown here is derived from an EMBL/GenBank/DDBJ whole genome shotgun (WGS) entry which is preliminary data.</text>
</comment>
<reference evidence="2" key="1">
    <citation type="submission" date="2020-07" db="EMBL/GenBank/DDBJ databases">
        <title>Multicomponent nature underlies the extraordinary mechanical properties of spider dragline silk.</title>
        <authorList>
            <person name="Kono N."/>
            <person name="Nakamura H."/>
            <person name="Mori M."/>
            <person name="Yoshida Y."/>
            <person name="Ohtoshi R."/>
            <person name="Malay A.D."/>
            <person name="Moran D.A.P."/>
            <person name="Tomita M."/>
            <person name="Numata K."/>
            <person name="Arakawa K."/>
        </authorList>
    </citation>
    <scope>NUCLEOTIDE SEQUENCE</scope>
</reference>
<proteinExistence type="predicted"/>
<evidence type="ECO:0000313" key="2">
    <source>
        <dbReference type="EMBL" id="GFQ72351.1"/>
    </source>
</evidence>
<gene>
    <name evidence="2" type="ORF">TNCT_646011</name>
</gene>
<dbReference type="EMBL" id="BMAO01031100">
    <property type="protein sequence ID" value="GFQ72351.1"/>
    <property type="molecule type" value="Genomic_DNA"/>
</dbReference>
<feature type="compositionally biased region" description="Polar residues" evidence="1">
    <location>
        <begin position="31"/>
        <end position="43"/>
    </location>
</feature>
<feature type="compositionally biased region" description="Acidic residues" evidence="1">
    <location>
        <begin position="51"/>
        <end position="67"/>
    </location>
</feature>
<feature type="region of interest" description="Disordered" evidence="1">
    <location>
        <begin position="25"/>
        <end position="67"/>
    </location>
</feature>
<name>A0A8X6KFN9_TRICU</name>
<evidence type="ECO:0000256" key="1">
    <source>
        <dbReference type="SAM" id="MobiDB-lite"/>
    </source>
</evidence>
<sequence length="67" mass="7847">MASTDKYSQEKRRCLTLEEALEYFHDRNDNISEASSKEGNGQSDFAMIPPDLEEWKDEEDFNEDVLE</sequence>
<keyword evidence="3" id="KW-1185">Reference proteome</keyword>